<dbReference type="PIRSF" id="PIRSF039012">
    <property type="entry name" value="ASP"/>
    <property type="match status" value="1"/>
</dbReference>
<evidence type="ECO:0000256" key="1">
    <source>
        <dbReference type="ARBA" id="ARBA00001947"/>
    </source>
</evidence>
<keyword evidence="7" id="KW-1185">Reference proteome</keyword>
<keyword evidence="3" id="KW-0378">Hydrolase</keyword>
<reference evidence="6 7" key="1">
    <citation type="submission" date="2019-03" db="EMBL/GenBank/DDBJ databases">
        <title>Freshwater and sediment microbial communities from various areas in North America, analyzing microbe dynamics in response to fracking.</title>
        <authorList>
            <person name="Lamendella R."/>
        </authorList>
    </citation>
    <scope>NUCLEOTIDE SEQUENCE [LARGE SCALE GENOMIC DNA]</scope>
    <source>
        <strain evidence="6 7">18_TX</strain>
    </source>
</reference>
<proteinExistence type="predicted"/>
<dbReference type="SUPFAM" id="SSF53187">
    <property type="entry name" value="Zn-dependent exopeptidases"/>
    <property type="match status" value="1"/>
</dbReference>
<dbReference type="GO" id="GO:0016788">
    <property type="term" value="F:hydrolase activity, acting on ester bonds"/>
    <property type="evidence" value="ECO:0007669"/>
    <property type="project" value="InterPro"/>
</dbReference>
<accession>A0A4R6PPL6</accession>
<dbReference type="Proteomes" id="UP000295531">
    <property type="component" value="Unassembled WGS sequence"/>
</dbReference>
<sequence length="349" mass="38225">MAASRTSRKSVMAAFELAGTRIEPGSHQHILIPAVRLYNDAPLDLRVDVFHGTKPGPVMLLCAAIHGDELNGIEVCRQIISQTDALRLHGTLIVVPIVNLFGFVQQSRYLPDRRDLNRCFPGSERGALGSRMAFLFSEELVKKSTHVVDLHTGAIHRSNLPQIRVDVENNAALDMAKAFGSPVILHSKERDGSLRALANELGIPLILYEAGEALRFDDASINAGVQGVQNVMKHLKMLKGRRRGKRISPVIARRSTWVRAEKDGLVLRKVELGQTIQKNQVLAHTVNPHADEADIISSPVAGVVIGCSNIPVANEGEALFNVAQFEKETISEATEVVGSFTETYDNRTL</sequence>
<dbReference type="PANTHER" id="PTHR37326">
    <property type="entry name" value="BLL3975 PROTEIN"/>
    <property type="match status" value="1"/>
</dbReference>
<evidence type="ECO:0000256" key="4">
    <source>
        <dbReference type="ARBA" id="ARBA00022833"/>
    </source>
</evidence>
<keyword evidence="2" id="KW-0479">Metal-binding</keyword>
<dbReference type="InterPro" id="IPR055438">
    <property type="entry name" value="AstE_AspA_cat"/>
</dbReference>
<evidence type="ECO:0000259" key="5">
    <source>
        <dbReference type="Pfam" id="PF24827"/>
    </source>
</evidence>
<dbReference type="CDD" id="cd06251">
    <property type="entry name" value="M14_ASTE_ASPA-like"/>
    <property type="match status" value="1"/>
</dbReference>
<name>A0A4R6PPL6_9GAMM</name>
<evidence type="ECO:0000256" key="2">
    <source>
        <dbReference type="ARBA" id="ARBA00022723"/>
    </source>
</evidence>
<dbReference type="GO" id="GO:0016811">
    <property type="term" value="F:hydrolase activity, acting on carbon-nitrogen (but not peptide) bonds, in linear amides"/>
    <property type="evidence" value="ECO:0007669"/>
    <property type="project" value="InterPro"/>
</dbReference>
<comment type="cofactor">
    <cofactor evidence="1">
        <name>Zn(2+)</name>
        <dbReference type="ChEBI" id="CHEBI:29105"/>
    </cofactor>
</comment>
<dbReference type="Pfam" id="PF24827">
    <property type="entry name" value="AstE_AspA_cat"/>
    <property type="match status" value="1"/>
</dbReference>
<keyword evidence="4" id="KW-0862">Zinc</keyword>
<protein>
    <recommendedName>
        <fullName evidence="5">Succinylglutamate desuccinylase/Aspartoacylase catalytic domain-containing protein</fullName>
    </recommendedName>
</protein>
<evidence type="ECO:0000313" key="7">
    <source>
        <dbReference type="Proteomes" id="UP000295531"/>
    </source>
</evidence>
<comment type="caution">
    <text evidence="6">The sequence shown here is derived from an EMBL/GenBank/DDBJ whole genome shotgun (WGS) entry which is preliminary data.</text>
</comment>
<dbReference type="InterPro" id="IPR053138">
    <property type="entry name" value="N-alpha-Ac-DABA_deacetylase"/>
</dbReference>
<organism evidence="6 7">
    <name type="scientific">Idiomarina aquatica</name>
    <dbReference type="NCBI Taxonomy" id="1327752"/>
    <lineage>
        <taxon>Bacteria</taxon>
        <taxon>Pseudomonadati</taxon>
        <taxon>Pseudomonadota</taxon>
        <taxon>Gammaproteobacteria</taxon>
        <taxon>Alteromonadales</taxon>
        <taxon>Idiomarinaceae</taxon>
        <taxon>Idiomarina</taxon>
    </lineage>
</organism>
<dbReference type="EMBL" id="SNXI01000002">
    <property type="protein sequence ID" value="TDP40123.1"/>
    <property type="molecule type" value="Genomic_DNA"/>
</dbReference>
<gene>
    <name evidence="6" type="ORF">DEU29_10223</name>
</gene>
<dbReference type="Gene3D" id="3.40.630.10">
    <property type="entry name" value="Zn peptidases"/>
    <property type="match status" value="1"/>
</dbReference>
<dbReference type="PANTHER" id="PTHR37326:SF2">
    <property type="entry name" value="SUCCINYLGLUTAMATE DESUCCINYLASE_ASPARTOACYLASE FAMILY PROTEIN"/>
    <property type="match status" value="1"/>
</dbReference>
<dbReference type="AlphaFoldDB" id="A0A4R6PPL6"/>
<dbReference type="InterPro" id="IPR043795">
    <property type="entry name" value="N-alpha-Ac-DABA-like"/>
</dbReference>
<evidence type="ECO:0000313" key="6">
    <source>
        <dbReference type="EMBL" id="TDP40123.1"/>
    </source>
</evidence>
<dbReference type="GO" id="GO:0046872">
    <property type="term" value="F:metal ion binding"/>
    <property type="evidence" value="ECO:0007669"/>
    <property type="project" value="UniProtKB-KW"/>
</dbReference>
<evidence type="ECO:0000256" key="3">
    <source>
        <dbReference type="ARBA" id="ARBA00022801"/>
    </source>
</evidence>
<feature type="domain" description="Succinylglutamate desuccinylase/Aspartoacylase catalytic" evidence="5">
    <location>
        <begin position="55"/>
        <end position="235"/>
    </location>
</feature>